<organism evidence="1 2">
    <name type="scientific">Lasiodiplodia theobromae</name>
    <dbReference type="NCBI Taxonomy" id="45133"/>
    <lineage>
        <taxon>Eukaryota</taxon>
        <taxon>Fungi</taxon>
        <taxon>Dikarya</taxon>
        <taxon>Ascomycota</taxon>
        <taxon>Pezizomycotina</taxon>
        <taxon>Dothideomycetes</taxon>
        <taxon>Dothideomycetes incertae sedis</taxon>
        <taxon>Botryosphaeriales</taxon>
        <taxon>Botryosphaeriaceae</taxon>
        <taxon>Lasiodiplodia</taxon>
    </lineage>
</organism>
<evidence type="ECO:0000313" key="2">
    <source>
        <dbReference type="Proteomes" id="UP000325902"/>
    </source>
</evidence>
<accession>A0A5N5DJT9</accession>
<reference evidence="1 2" key="1">
    <citation type="journal article" date="2019" name="Sci. Rep.">
        <title>A multi-omics analysis of the grapevine pathogen Lasiodiplodia theobromae reveals that temperature affects the expression of virulence- and pathogenicity-related genes.</title>
        <authorList>
            <person name="Felix C."/>
            <person name="Meneses R."/>
            <person name="Goncalves M.F.M."/>
            <person name="Tilleman L."/>
            <person name="Duarte A.S."/>
            <person name="Jorrin-Novo J.V."/>
            <person name="Van de Peer Y."/>
            <person name="Deforce D."/>
            <person name="Van Nieuwerburgh F."/>
            <person name="Esteves A.C."/>
            <person name="Alves A."/>
        </authorList>
    </citation>
    <scope>NUCLEOTIDE SEQUENCE [LARGE SCALE GENOMIC DNA]</scope>
    <source>
        <strain evidence="1 2">LA-SOL3</strain>
    </source>
</reference>
<keyword evidence="2" id="KW-1185">Reference proteome</keyword>
<protein>
    <submittedName>
        <fullName evidence="1">Uncharacterized protein</fullName>
    </submittedName>
</protein>
<dbReference type="Proteomes" id="UP000325902">
    <property type="component" value="Unassembled WGS sequence"/>
</dbReference>
<evidence type="ECO:0000313" key="1">
    <source>
        <dbReference type="EMBL" id="KAB2578179.1"/>
    </source>
</evidence>
<name>A0A5N5DJT9_9PEZI</name>
<sequence length="197" mass="22619">MNPVGYVNDYEQWAQDANRGQTIRLASAAAAAAATAAAAAAAPKPAPEAVEAAQAQQLSGTQVDGDRDRYHTYYYRPRSDSSINSSYYYAWPRNYGYYYGGPGYHNTPYSHEHNWYGRTASEVYQDNVAYVMHRRGMAPRRGDQEMVPRDPRDDQMFYVRELDGQWTLRSFATIENDLRPGYWDTHQGRAYFVRTRE</sequence>
<dbReference type="EMBL" id="VCHE01000013">
    <property type="protein sequence ID" value="KAB2578179.1"/>
    <property type="molecule type" value="Genomic_DNA"/>
</dbReference>
<comment type="caution">
    <text evidence="1">The sequence shown here is derived from an EMBL/GenBank/DDBJ whole genome shotgun (WGS) entry which is preliminary data.</text>
</comment>
<dbReference type="OrthoDB" id="5194044at2759"/>
<gene>
    <name evidence="1" type="ORF">DBV05_g3179</name>
</gene>
<dbReference type="AlphaFoldDB" id="A0A5N5DJT9"/>
<proteinExistence type="predicted"/>